<dbReference type="SUPFAM" id="SSF47413">
    <property type="entry name" value="lambda repressor-like DNA-binding domains"/>
    <property type="match status" value="1"/>
</dbReference>
<keyword evidence="2" id="KW-1185">Reference proteome</keyword>
<dbReference type="Pfam" id="PF07205">
    <property type="entry name" value="DUF1413"/>
    <property type="match status" value="1"/>
</dbReference>
<dbReference type="InterPro" id="IPR010982">
    <property type="entry name" value="Lambda_DNA-bd_dom_sf"/>
</dbReference>
<evidence type="ECO:0000313" key="2">
    <source>
        <dbReference type="Proteomes" id="UP001519307"/>
    </source>
</evidence>
<organism evidence="1 2">
    <name type="scientific">Clostridium algifaecis</name>
    <dbReference type="NCBI Taxonomy" id="1472040"/>
    <lineage>
        <taxon>Bacteria</taxon>
        <taxon>Bacillati</taxon>
        <taxon>Bacillota</taxon>
        <taxon>Clostridia</taxon>
        <taxon>Eubacteriales</taxon>
        <taxon>Clostridiaceae</taxon>
        <taxon>Clostridium</taxon>
    </lineage>
</organism>
<gene>
    <name evidence="1" type="ORF">J2Z42_001393</name>
</gene>
<sequence length="140" mass="16048">MILEEKSLSKVELANKLSRSLPSLNKLLYDLRLGKLTLKSLLQISNALNIDISYIFEKKYHKEEVNFSMWKTRIITATSTMPTGAIVELNQILAGYWASLTNPEKQKLGKWFYSEVESGSFPNILSHHKNTANHAFYEII</sequence>
<evidence type="ECO:0000313" key="1">
    <source>
        <dbReference type="EMBL" id="MBP2032719.1"/>
    </source>
</evidence>
<dbReference type="EMBL" id="JAGGLM010000006">
    <property type="protein sequence ID" value="MBP2032719.1"/>
    <property type="molecule type" value="Genomic_DNA"/>
</dbReference>
<reference evidence="1 2" key="1">
    <citation type="submission" date="2021-03" db="EMBL/GenBank/DDBJ databases">
        <title>Genomic Encyclopedia of Type Strains, Phase IV (KMG-IV): sequencing the most valuable type-strain genomes for metagenomic binning, comparative biology and taxonomic classification.</title>
        <authorList>
            <person name="Goeker M."/>
        </authorList>
    </citation>
    <scope>NUCLEOTIDE SEQUENCE [LARGE SCALE GENOMIC DNA]</scope>
    <source>
        <strain evidence="1 2">DSM 28783</strain>
    </source>
</reference>
<dbReference type="Gene3D" id="1.10.260.40">
    <property type="entry name" value="lambda repressor-like DNA-binding domains"/>
    <property type="match status" value="1"/>
</dbReference>
<dbReference type="Proteomes" id="UP001519307">
    <property type="component" value="Unassembled WGS sequence"/>
</dbReference>
<name>A0ABS4KRR0_9CLOT</name>
<comment type="caution">
    <text evidence="1">The sequence shown here is derived from an EMBL/GenBank/DDBJ whole genome shotgun (WGS) entry which is preliminary data.</text>
</comment>
<protein>
    <submittedName>
        <fullName evidence="1">Transcriptional regulator with XRE-family HTH domain</fullName>
    </submittedName>
</protein>
<proteinExistence type="predicted"/>
<dbReference type="InterPro" id="IPR010813">
    <property type="entry name" value="DUF1413"/>
</dbReference>
<accession>A0ABS4KRR0</accession>